<feature type="non-terminal residue" evidence="1">
    <location>
        <position position="1"/>
    </location>
</feature>
<accession>A0A382J2W4</accession>
<dbReference type="EMBL" id="UINC01070770">
    <property type="protein sequence ID" value="SVC05171.1"/>
    <property type="molecule type" value="Genomic_DNA"/>
</dbReference>
<reference evidence="1" key="1">
    <citation type="submission" date="2018-05" db="EMBL/GenBank/DDBJ databases">
        <authorList>
            <person name="Lanie J.A."/>
            <person name="Ng W.-L."/>
            <person name="Kazmierczak K.M."/>
            <person name="Andrzejewski T.M."/>
            <person name="Davidsen T.M."/>
            <person name="Wayne K.J."/>
            <person name="Tettelin H."/>
            <person name="Glass J.I."/>
            <person name="Rusch D."/>
            <person name="Podicherti R."/>
            <person name="Tsui H.-C.T."/>
            <person name="Winkler M.E."/>
        </authorList>
    </citation>
    <scope>NUCLEOTIDE SEQUENCE</scope>
</reference>
<name>A0A382J2W4_9ZZZZ</name>
<dbReference type="AlphaFoldDB" id="A0A382J2W4"/>
<proteinExistence type="predicted"/>
<protein>
    <submittedName>
        <fullName evidence="1">Uncharacterized protein</fullName>
    </submittedName>
</protein>
<sequence length="103" mass="12066">VKRLFPFFALLLLPAIFTGCESNSQSSTYSTGWADSSFQSSSWNDYGLHPRSVTVPSKPISQMNEEELRQTTRAINWINRVNRGYTPFPYDHFRQRRIWIHKP</sequence>
<organism evidence="1">
    <name type="scientific">marine metagenome</name>
    <dbReference type="NCBI Taxonomy" id="408172"/>
    <lineage>
        <taxon>unclassified sequences</taxon>
        <taxon>metagenomes</taxon>
        <taxon>ecological metagenomes</taxon>
    </lineage>
</organism>
<evidence type="ECO:0000313" key="1">
    <source>
        <dbReference type="EMBL" id="SVC05171.1"/>
    </source>
</evidence>
<gene>
    <name evidence="1" type="ORF">METZ01_LOCUS258025</name>
</gene>